<dbReference type="InterPro" id="IPR036706">
    <property type="entry name" value="VOMI_sf"/>
</dbReference>
<dbReference type="InterPro" id="IPR005515">
    <property type="entry name" value="VOMI"/>
</dbReference>
<comment type="caution">
    <text evidence="1">The sequence shown here is derived from an EMBL/GenBank/DDBJ whole genome shotgun (WGS) entry which is preliminary data.</text>
</comment>
<accession>A0AAV2QZA6</accession>
<sequence>GKSSCQSNTWMIGYNQMVRSYRGGGGLLSQDDDTGLENARLYCSHGSEGIGKGDSVMAWSKTGLSWSTASYCPEFTVGCSARARYESGGFDDVFMAYVVFKCCYFK</sequence>
<feature type="non-terminal residue" evidence="1">
    <location>
        <position position="1"/>
    </location>
</feature>
<dbReference type="Gene3D" id="2.100.10.20">
    <property type="entry name" value="Vitelline membrane outer layer protein I (VOMI)"/>
    <property type="match status" value="1"/>
</dbReference>
<dbReference type="Proteomes" id="UP001497623">
    <property type="component" value="Unassembled WGS sequence"/>
</dbReference>
<evidence type="ECO:0000313" key="1">
    <source>
        <dbReference type="EMBL" id="CAL4108511.1"/>
    </source>
</evidence>
<name>A0AAV2QZA6_MEGNR</name>
<reference evidence="1 2" key="1">
    <citation type="submission" date="2024-05" db="EMBL/GenBank/DDBJ databases">
        <authorList>
            <person name="Wallberg A."/>
        </authorList>
    </citation>
    <scope>NUCLEOTIDE SEQUENCE [LARGE SCALE GENOMIC DNA]</scope>
</reference>
<dbReference type="SUPFAM" id="SSF51092">
    <property type="entry name" value="Vitelline membrane outer protein-I (VMO-I)"/>
    <property type="match status" value="1"/>
</dbReference>
<organism evidence="1 2">
    <name type="scientific">Meganyctiphanes norvegica</name>
    <name type="common">Northern krill</name>
    <name type="synonym">Thysanopoda norvegica</name>
    <dbReference type="NCBI Taxonomy" id="48144"/>
    <lineage>
        <taxon>Eukaryota</taxon>
        <taxon>Metazoa</taxon>
        <taxon>Ecdysozoa</taxon>
        <taxon>Arthropoda</taxon>
        <taxon>Crustacea</taxon>
        <taxon>Multicrustacea</taxon>
        <taxon>Malacostraca</taxon>
        <taxon>Eumalacostraca</taxon>
        <taxon>Eucarida</taxon>
        <taxon>Euphausiacea</taxon>
        <taxon>Euphausiidae</taxon>
        <taxon>Meganyctiphanes</taxon>
    </lineage>
</organism>
<evidence type="ECO:0000313" key="2">
    <source>
        <dbReference type="Proteomes" id="UP001497623"/>
    </source>
</evidence>
<dbReference type="EMBL" id="CAXKWB010013783">
    <property type="protein sequence ID" value="CAL4108511.1"/>
    <property type="molecule type" value="Genomic_DNA"/>
</dbReference>
<dbReference type="Pfam" id="PF03762">
    <property type="entry name" value="VOMI"/>
    <property type="match status" value="1"/>
</dbReference>
<keyword evidence="2" id="KW-1185">Reference proteome</keyword>
<protein>
    <submittedName>
        <fullName evidence="1">Uncharacterized protein</fullName>
    </submittedName>
</protein>
<dbReference type="AlphaFoldDB" id="A0AAV2QZA6"/>
<gene>
    <name evidence="1" type="ORF">MNOR_LOCUS18906</name>
</gene>
<proteinExistence type="predicted"/>